<accession>A0A0R0GCC5</accession>
<proteinExistence type="predicted"/>
<evidence type="ECO:0000313" key="2">
    <source>
        <dbReference type="EnsemblPlants" id="KRH15776"/>
    </source>
</evidence>
<dbReference type="OrthoDB" id="1431914at2759"/>
<keyword evidence="3" id="KW-1185">Reference proteome</keyword>
<dbReference type="InParanoid" id="A0A0R0GCC5"/>
<dbReference type="OMA" id="YIHHTIP"/>
<reference evidence="1 2" key="1">
    <citation type="journal article" date="2010" name="Nature">
        <title>Genome sequence of the palaeopolyploid soybean.</title>
        <authorList>
            <person name="Schmutz J."/>
            <person name="Cannon S.B."/>
            <person name="Schlueter J."/>
            <person name="Ma J."/>
            <person name="Mitros T."/>
            <person name="Nelson W."/>
            <person name="Hyten D.L."/>
            <person name="Song Q."/>
            <person name="Thelen J.J."/>
            <person name="Cheng J."/>
            <person name="Xu D."/>
            <person name="Hellsten U."/>
            <person name="May G.D."/>
            <person name="Yu Y."/>
            <person name="Sakurai T."/>
            <person name="Umezawa T."/>
            <person name="Bhattacharyya M.K."/>
            <person name="Sandhu D."/>
            <person name="Valliyodan B."/>
            <person name="Lindquist E."/>
            <person name="Peto M."/>
            <person name="Grant D."/>
            <person name="Shu S."/>
            <person name="Goodstein D."/>
            <person name="Barry K."/>
            <person name="Futrell-Griggs M."/>
            <person name="Abernathy B."/>
            <person name="Du J."/>
            <person name="Tian Z."/>
            <person name="Zhu L."/>
            <person name="Gill N."/>
            <person name="Joshi T."/>
            <person name="Libault M."/>
            <person name="Sethuraman A."/>
            <person name="Zhang X.-C."/>
            <person name="Shinozaki K."/>
            <person name="Nguyen H.T."/>
            <person name="Wing R.A."/>
            <person name="Cregan P."/>
            <person name="Specht J."/>
            <person name="Grimwood J."/>
            <person name="Rokhsar D."/>
            <person name="Stacey G."/>
            <person name="Shoemaker R.C."/>
            <person name="Jackson S.A."/>
        </authorList>
    </citation>
    <scope>NUCLEOTIDE SEQUENCE [LARGE SCALE GENOMIC DNA]</scope>
    <source>
        <strain evidence="2">cv. Williams 82</strain>
        <tissue evidence="1">Callus</tissue>
    </source>
</reference>
<dbReference type="EnsemblPlants" id="KRH15776">
    <property type="protein sequence ID" value="KRH15776"/>
    <property type="gene ID" value="GLYMA_14G110400"/>
</dbReference>
<organism evidence="1">
    <name type="scientific">Glycine max</name>
    <name type="common">Soybean</name>
    <name type="synonym">Glycine hispida</name>
    <dbReference type="NCBI Taxonomy" id="3847"/>
    <lineage>
        <taxon>Eukaryota</taxon>
        <taxon>Viridiplantae</taxon>
        <taxon>Streptophyta</taxon>
        <taxon>Embryophyta</taxon>
        <taxon>Tracheophyta</taxon>
        <taxon>Spermatophyta</taxon>
        <taxon>Magnoliopsida</taxon>
        <taxon>eudicotyledons</taxon>
        <taxon>Gunneridae</taxon>
        <taxon>Pentapetalae</taxon>
        <taxon>rosids</taxon>
        <taxon>fabids</taxon>
        <taxon>Fabales</taxon>
        <taxon>Fabaceae</taxon>
        <taxon>Papilionoideae</taxon>
        <taxon>50 kb inversion clade</taxon>
        <taxon>NPAAA clade</taxon>
        <taxon>indigoferoid/millettioid clade</taxon>
        <taxon>Phaseoleae</taxon>
        <taxon>Glycine</taxon>
        <taxon>Glycine subgen. Soja</taxon>
    </lineage>
</organism>
<protein>
    <recommendedName>
        <fullName evidence="4">RNase H type-1 domain-containing protein</fullName>
    </recommendedName>
</protein>
<reference evidence="2" key="2">
    <citation type="submission" date="2018-02" db="UniProtKB">
        <authorList>
            <consortium name="EnsemblPlants"/>
        </authorList>
    </citation>
    <scope>IDENTIFICATION</scope>
    <source>
        <strain evidence="2">Williams 82</strain>
    </source>
</reference>
<gene>
    <name evidence="1" type="ORF">GLYMA_14G110400</name>
</gene>
<dbReference type="Gramene" id="KRH15776">
    <property type="protein sequence ID" value="KRH15776"/>
    <property type="gene ID" value="GLYMA_14G110400"/>
</dbReference>
<evidence type="ECO:0008006" key="4">
    <source>
        <dbReference type="Google" id="ProtNLM"/>
    </source>
</evidence>
<sequence>MWNGQLGVIILDCKNLLSAFPNFSVNFVRRQTNGITHSLAKVVTSYASSYIHHTIPYCIQSTIMNENS</sequence>
<dbReference type="Proteomes" id="UP000008827">
    <property type="component" value="Chromosome 14"/>
</dbReference>
<evidence type="ECO:0000313" key="1">
    <source>
        <dbReference type="EMBL" id="KRH15776.1"/>
    </source>
</evidence>
<dbReference type="EMBL" id="CM000847">
    <property type="protein sequence ID" value="KRH15776.1"/>
    <property type="molecule type" value="Genomic_DNA"/>
</dbReference>
<evidence type="ECO:0000313" key="3">
    <source>
        <dbReference type="Proteomes" id="UP000008827"/>
    </source>
</evidence>
<name>A0A0R0GCC5_SOYBN</name>
<dbReference type="SMR" id="A0A0R0GCC5"/>
<dbReference type="AlphaFoldDB" id="A0A0R0GCC5"/>
<reference evidence="1" key="3">
    <citation type="submission" date="2018-07" db="EMBL/GenBank/DDBJ databases">
        <title>WGS assembly of Glycine max.</title>
        <authorList>
            <person name="Schmutz J."/>
            <person name="Cannon S."/>
            <person name="Schlueter J."/>
            <person name="Ma J."/>
            <person name="Mitros T."/>
            <person name="Nelson W."/>
            <person name="Hyten D."/>
            <person name="Song Q."/>
            <person name="Thelen J."/>
            <person name="Cheng J."/>
            <person name="Xu D."/>
            <person name="Hellsten U."/>
            <person name="May G."/>
            <person name="Yu Y."/>
            <person name="Sakurai T."/>
            <person name="Umezawa T."/>
            <person name="Bhattacharyya M."/>
            <person name="Sandhu D."/>
            <person name="Valliyodan B."/>
            <person name="Lindquist E."/>
            <person name="Peto M."/>
            <person name="Grant D."/>
            <person name="Shu S."/>
            <person name="Goodstein D."/>
            <person name="Barry K."/>
            <person name="Futrell-Griggs M."/>
            <person name="Abernathy B."/>
            <person name="Du J."/>
            <person name="Tian Z."/>
            <person name="Zhu L."/>
            <person name="Gill N."/>
            <person name="Joshi T."/>
            <person name="Libault M."/>
            <person name="Sethuraman A."/>
            <person name="Zhang X."/>
            <person name="Shinozaki K."/>
            <person name="Nguyen H."/>
            <person name="Wing R."/>
            <person name="Cregan P."/>
            <person name="Specht J."/>
            <person name="Grimwood J."/>
            <person name="Rokhsar D."/>
            <person name="Stacey G."/>
            <person name="Shoemaker R."/>
            <person name="Jackson S."/>
        </authorList>
    </citation>
    <scope>NUCLEOTIDE SEQUENCE</scope>
    <source>
        <tissue evidence="1">Callus</tissue>
    </source>
</reference>